<feature type="transmembrane region" description="Helical" evidence="1">
    <location>
        <begin position="75"/>
        <end position="92"/>
    </location>
</feature>
<keyword evidence="3" id="KW-1185">Reference proteome</keyword>
<sequence length="187" mass="19199">MRWAVLYARSRQVPAAVTAVVVSTVAVWLLSGDDWTLPQALLALAAAVAVAAIGLSGQDPGLDRTAALPWPVRRFAHLALIGVLAGALVLGVQELGLSTVDTGVILRDAAGLTGLAGLAATTAGGQFGWTLPLLWCAISPFVPQDGSATSHIAAWLLQPRETPAATWTAVTLAVMGAAAYTAWGGRR</sequence>
<keyword evidence="1" id="KW-0812">Transmembrane</keyword>
<feature type="transmembrane region" description="Helical" evidence="1">
    <location>
        <begin position="164"/>
        <end position="183"/>
    </location>
</feature>
<evidence type="ECO:0000256" key="1">
    <source>
        <dbReference type="SAM" id="Phobius"/>
    </source>
</evidence>
<keyword evidence="1" id="KW-0472">Membrane</keyword>
<dbReference type="Proteomes" id="UP001440984">
    <property type="component" value="Unassembled WGS sequence"/>
</dbReference>
<name>A0ABV0LDQ1_9PSEU</name>
<evidence type="ECO:0000313" key="3">
    <source>
        <dbReference type="Proteomes" id="UP001440984"/>
    </source>
</evidence>
<dbReference type="RefSeq" id="WP_348951270.1">
    <property type="nucleotide sequence ID" value="NZ_JBDZYD010000005.1"/>
</dbReference>
<evidence type="ECO:0000313" key="2">
    <source>
        <dbReference type="EMBL" id="MEQ0560428.1"/>
    </source>
</evidence>
<organism evidence="2 3">
    <name type="scientific">Amycolatopsis melonis</name>
    <dbReference type="NCBI Taxonomy" id="3156488"/>
    <lineage>
        <taxon>Bacteria</taxon>
        <taxon>Bacillati</taxon>
        <taxon>Actinomycetota</taxon>
        <taxon>Actinomycetes</taxon>
        <taxon>Pseudonocardiales</taxon>
        <taxon>Pseudonocardiaceae</taxon>
        <taxon>Amycolatopsis</taxon>
    </lineage>
</organism>
<comment type="caution">
    <text evidence="2">The sequence shown here is derived from an EMBL/GenBank/DDBJ whole genome shotgun (WGS) entry which is preliminary data.</text>
</comment>
<gene>
    <name evidence="2" type="ORF">ABJI51_15170</name>
</gene>
<reference evidence="2 3" key="1">
    <citation type="submission" date="2024-05" db="EMBL/GenBank/DDBJ databases">
        <authorList>
            <person name="Zhao H."/>
            <person name="Xu Y."/>
            <person name="Lin S."/>
            <person name="Spain J.C."/>
            <person name="Zhou N.-Y."/>
        </authorList>
    </citation>
    <scope>NUCLEOTIDE SEQUENCE [LARGE SCALE GENOMIC DNA]</scope>
    <source>
        <strain evidence="2 3">NEAU-NG30</strain>
    </source>
</reference>
<dbReference type="EMBL" id="JBDZYD010000005">
    <property type="protein sequence ID" value="MEQ0560428.1"/>
    <property type="molecule type" value="Genomic_DNA"/>
</dbReference>
<evidence type="ECO:0008006" key="4">
    <source>
        <dbReference type="Google" id="ProtNLM"/>
    </source>
</evidence>
<feature type="transmembrane region" description="Helical" evidence="1">
    <location>
        <begin position="12"/>
        <end position="31"/>
    </location>
</feature>
<keyword evidence="1" id="KW-1133">Transmembrane helix</keyword>
<feature type="transmembrane region" description="Helical" evidence="1">
    <location>
        <begin position="37"/>
        <end position="55"/>
    </location>
</feature>
<accession>A0ABV0LDQ1</accession>
<proteinExistence type="predicted"/>
<protein>
    <recommendedName>
        <fullName evidence="4">ABC transporter permease</fullName>
    </recommendedName>
</protein>